<reference evidence="2 3" key="1">
    <citation type="journal article" date="2012" name="Stand. Genomic Sci.">
        <title>Complete genome sequence of Polynucleobacter necessarius subsp. asymbioticus type strain (QLW-P1DMWA-1(T)).</title>
        <authorList>
            <person name="Meincke L."/>
            <person name="Copeland A."/>
            <person name="Lapidus A."/>
            <person name="Lucas S."/>
            <person name="Berry K.W."/>
            <person name="Del Rio T.G."/>
            <person name="Hammon N."/>
            <person name="Dalin E."/>
            <person name="Tice H."/>
            <person name="Pitluck S."/>
            <person name="Richardson P."/>
            <person name="Bruce D."/>
            <person name="Goodwin L."/>
            <person name="Han C."/>
            <person name="Tapia R."/>
            <person name="Detter J.C."/>
            <person name="Schmutz J."/>
            <person name="Brettin T."/>
            <person name="Larimer F."/>
            <person name="Land M."/>
            <person name="Hauser L."/>
            <person name="Kyrpides N.C."/>
            <person name="Ivanova N."/>
            <person name="Goker M."/>
            <person name="Woyke T."/>
            <person name="Wu Q.L."/>
            <person name="Pockl M."/>
            <person name="Hahn M.W."/>
            <person name="Klenk H.P."/>
        </authorList>
    </citation>
    <scope>NUCLEOTIDE SEQUENCE [LARGE SCALE GENOMIC DNA]</scope>
    <source>
        <strain evidence="3">DSM 18221 / CIP 109841 / QLW-P1DMWA-1</strain>
    </source>
</reference>
<dbReference type="KEGG" id="pnu:Pnuc_1623"/>
<evidence type="ECO:0000256" key="1">
    <source>
        <dbReference type="SAM" id="Phobius"/>
    </source>
</evidence>
<dbReference type="HOGENOM" id="CLU_133243_0_0_4"/>
<protein>
    <recommendedName>
        <fullName evidence="4">Potassium channel domain-containing protein</fullName>
    </recommendedName>
</protein>
<sequence length="159" mass="17420">MSSISAIDFVFQNAIPQTAFGIFMIGIVLGFDGFAYGWTIRFFRANVGQRPNPSMIRATFFFILCTQLLALTQLASIVIWAAAILLVGVTPDWFTSIRLSASSYTTLGDFPSSMPGGWHLTPAFMAFSGLFSFAWASSSIISMLNSLNKFLDAENKSTE</sequence>
<feature type="transmembrane region" description="Helical" evidence="1">
    <location>
        <begin position="60"/>
        <end position="89"/>
    </location>
</feature>
<keyword evidence="1" id="KW-0472">Membrane</keyword>
<accession>A4SZC3</accession>
<evidence type="ECO:0008006" key="4">
    <source>
        <dbReference type="Google" id="ProtNLM"/>
    </source>
</evidence>
<name>A4SZC3_POLAQ</name>
<dbReference type="RefSeq" id="WP_011903460.1">
    <property type="nucleotide sequence ID" value="NC_009379.1"/>
</dbReference>
<evidence type="ECO:0000313" key="2">
    <source>
        <dbReference type="EMBL" id="ABP34837.1"/>
    </source>
</evidence>
<dbReference type="AlphaFoldDB" id="A4SZC3"/>
<gene>
    <name evidence="2" type="ordered locus">Pnuc_1623</name>
</gene>
<keyword evidence="1" id="KW-1133">Transmembrane helix</keyword>
<dbReference type="EMBL" id="CP000655">
    <property type="protein sequence ID" value="ABP34837.1"/>
    <property type="molecule type" value="Genomic_DNA"/>
</dbReference>
<evidence type="ECO:0000313" key="3">
    <source>
        <dbReference type="Proteomes" id="UP000000231"/>
    </source>
</evidence>
<keyword evidence="1" id="KW-0812">Transmembrane</keyword>
<feature type="transmembrane region" description="Helical" evidence="1">
    <location>
        <begin position="123"/>
        <end position="147"/>
    </location>
</feature>
<keyword evidence="3" id="KW-1185">Reference proteome</keyword>
<organism evidence="2 3">
    <name type="scientific">Polynucleobacter asymbioticus (strain DSM 18221 / CIP 109841 / QLW-P1DMWA-1)</name>
    <name type="common">Polynucleobacter necessarius subsp. asymbioticus</name>
    <dbReference type="NCBI Taxonomy" id="312153"/>
    <lineage>
        <taxon>Bacteria</taxon>
        <taxon>Pseudomonadati</taxon>
        <taxon>Pseudomonadota</taxon>
        <taxon>Betaproteobacteria</taxon>
        <taxon>Burkholderiales</taxon>
        <taxon>Burkholderiaceae</taxon>
        <taxon>Polynucleobacter</taxon>
    </lineage>
</organism>
<proteinExistence type="predicted"/>
<dbReference type="GeneID" id="31482011"/>
<feature type="transmembrane region" description="Helical" evidence="1">
    <location>
        <begin position="20"/>
        <end position="39"/>
    </location>
</feature>
<dbReference type="Proteomes" id="UP000000231">
    <property type="component" value="Chromosome"/>
</dbReference>